<name>G4TPD4_SERID</name>
<organism evidence="1 2">
    <name type="scientific">Serendipita indica (strain DSM 11827)</name>
    <name type="common">Root endophyte fungus</name>
    <name type="synonym">Piriformospora indica</name>
    <dbReference type="NCBI Taxonomy" id="1109443"/>
    <lineage>
        <taxon>Eukaryota</taxon>
        <taxon>Fungi</taxon>
        <taxon>Dikarya</taxon>
        <taxon>Basidiomycota</taxon>
        <taxon>Agaricomycotina</taxon>
        <taxon>Agaricomycetes</taxon>
        <taxon>Sebacinales</taxon>
        <taxon>Serendipitaceae</taxon>
        <taxon>Serendipita</taxon>
    </lineage>
</organism>
<sequence length="119" mass="13086">MAVVCEERVRVAKGMGWRALPPESPSTLASVHLRNQSGGLVDGGHLIEVEYETYELALTENDGFIRAHFVRRQAKLIRHKAYGQDSPLCVHGYSVEPRSVSPVGACHIAFADRRGALFA</sequence>
<dbReference type="EMBL" id="CAFZ01000207">
    <property type="protein sequence ID" value="CCA73177.1"/>
    <property type="molecule type" value="Genomic_DNA"/>
</dbReference>
<evidence type="ECO:0000313" key="1">
    <source>
        <dbReference type="EMBL" id="CCA73177.1"/>
    </source>
</evidence>
<keyword evidence="2" id="KW-1185">Reference proteome</keyword>
<proteinExistence type="predicted"/>
<dbReference type="AlphaFoldDB" id="G4TPD4"/>
<comment type="caution">
    <text evidence="1">The sequence shown here is derived from an EMBL/GenBank/DDBJ whole genome shotgun (WGS) entry which is preliminary data.</text>
</comment>
<protein>
    <submittedName>
        <fullName evidence="1">Uncharacterized protein</fullName>
    </submittedName>
</protein>
<evidence type="ECO:0000313" key="2">
    <source>
        <dbReference type="Proteomes" id="UP000007148"/>
    </source>
</evidence>
<reference evidence="1 2" key="1">
    <citation type="journal article" date="2011" name="PLoS Pathog.">
        <title>Endophytic Life Strategies Decoded by Genome and Transcriptome Analyses of the Mutualistic Root Symbiont Piriformospora indica.</title>
        <authorList>
            <person name="Zuccaro A."/>
            <person name="Lahrmann U."/>
            <person name="Guldener U."/>
            <person name="Langen G."/>
            <person name="Pfiffi S."/>
            <person name="Biedenkopf D."/>
            <person name="Wong P."/>
            <person name="Samans B."/>
            <person name="Grimm C."/>
            <person name="Basiewicz M."/>
            <person name="Murat C."/>
            <person name="Martin F."/>
            <person name="Kogel K.H."/>
        </authorList>
    </citation>
    <scope>NUCLEOTIDE SEQUENCE [LARGE SCALE GENOMIC DNA]</scope>
    <source>
        <strain evidence="1 2">DSM 11827</strain>
    </source>
</reference>
<dbReference type="Proteomes" id="UP000007148">
    <property type="component" value="Unassembled WGS sequence"/>
</dbReference>
<dbReference type="HOGENOM" id="CLU_2062382_0_0_1"/>
<gene>
    <name evidence="1" type="ORF">PIIN_07131</name>
</gene>
<accession>G4TPD4</accession>
<dbReference type="InParanoid" id="G4TPD4"/>